<accession>A0A6P4Z281</accession>
<keyword evidence="7" id="KW-0812">Transmembrane</keyword>
<dbReference type="AlphaFoldDB" id="A0A6P4Z281"/>
<dbReference type="PANTHER" id="PTHR10342:SF274">
    <property type="entry name" value="ARYLSULFATASE B"/>
    <property type="match status" value="1"/>
</dbReference>
<feature type="domain" description="Sulfatase N-terminal" evidence="8">
    <location>
        <begin position="62"/>
        <end position="372"/>
    </location>
</feature>
<evidence type="ECO:0000313" key="9">
    <source>
        <dbReference type="Proteomes" id="UP000515135"/>
    </source>
</evidence>
<dbReference type="Pfam" id="PF00884">
    <property type="entry name" value="Sulfatase"/>
    <property type="match status" value="1"/>
</dbReference>
<reference evidence="10" key="1">
    <citation type="submission" date="2025-08" db="UniProtKB">
        <authorList>
            <consortium name="RefSeq"/>
        </authorList>
    </citation>
    <scope>IDENTIFICATION</scope>
    <source>
        <tissue evidence="10">Gonad</tissue>
    </source>
</reference>
<evidence type="ECO:0000256" key="2">
    <source>
        <dbReference type="ARBA" id="ARBA00008779"/>
    </source>
</evidence>
<evidence type="ECO:0000256" key="1">
    <source>
        <dbReference type="ARBA" id="ARBA00001913"/>
    </source>
</evidence>
<dbReference type="Gene3D" id="3.40.720.10">
    <property type="entry name" value="Alkaline Phosphatase, subunit A"/>
    <property type="match status" value="1"/>
</dbReference>
<dbReference type="KEGG" id="bbel:109474717"/>
<keyword evidence="3" id="KW-0479">Metal-binding</keyword>
<evidence type="ECO:0000256" key="4">
    <source>
        <dbReference type="ARBA" id="ARBA00022801"/>
    </source>
</evidence>
<comment type="similarity">
    <text evidence="2">Belongs to the sulfatase family.</text>
</comment>
<dbReference type="RefSeq" id="XP_019630638.1">
    <property type="nucleotide sequence ID" value="XM_019775079.1"/>
</dbReference>
<dbReference type="Proteomes" id="UP000515135">
    <property type="component" value="Unplaced"/>
</dbReference>
<evidence type="ECO:0000313" key="10">
    <source>
        <dbReference type="RefSeq" id="XP_019630638.1"/>
    </source>
</evidence>
<sequence>MAVKLHKGFPLLNIRTAFVSLIIVVLMMLWRTTGHYDSYFRRYTSKESARIYIPRHPTKGKPNIIFILADDYGWDDIGYHNLFIRTPNLDSLASEGVKLENYYVQPICSPSREQLMTGRYQIHYGLQHGVIRNDRPHGLPLDEVTLPQQLKKNGYSTYMVGKWHLGFCKKEYMPLHRGFDKFYGFLTGSEDYWTHRRPTNKKGYRGLDLRDQDTPVLDQNGTYSTHLFAQKAAEMIKKHEQTKPMFLYLSFQAVHGPLQVPEEYLKNYMDVRDPIMRTYAAQVTAMDEAVGNVTDALKSGGLWDNTVLIFSTDNGARELAGSNWPLRGWKNTLWEGGVRAVGFVNSNLLEEKGRISDALIHISDWFPTLLRISNGSTSGTKPLDGFDVWDAISIGKTSPRKELLHNIDPFYDAQMISYSAMPHDNIINTSVYAAIRSADWKLLTGYQGAGWMRRRPTYDGFEESADPPDKHLWLFNIRSDPQERTDLSKIHPDIVQDLLEKLARYNKTAVPIFWPDPDRRVNPQLHGDVFGPWL</sequence>
<proteinExistence type="inferred from homology"/>
<evidence type="ECO:0000256" key="6">
    <source>
        <dbReference type="ARBA" id="ARBA00023180"/>
    </source>
</evidence>
<dbReference type="PANTHER" id="PTHR10342">
    <property type="entry name" value="ARYLSULFATASE"/>
    <property type="match status" value="1"/>
</dbReference>
<keyword evidence="7" id="KW-1133">Transmembrane helix</keyword>
<dbReference type="FunFam" id="3.40.720.10:FF:000007">
    <property type="entry name" value="Arylsulfatase family, member J"/>
    <property type="match status" value="1"/>
</dbReference>
<comment type="cofactor">
    <cofactor evidence="1">
        <name>Ca(2+)</name>
        <dbReference type="ChEBI" id="CHEBI:29108"/>
    </cofactor>
</comment>
<dbReference type="InterPro" id="IPR047115">
    <property type="entry name" value="ARSB"/>
</dbReference>
<dbReference type="OrthoDB" id="103349at2759"/>
<dbReference type="InterPro" id="IPR024607">
    <property type="entry name" value="Sulfatase_CS"/>
</dbReference>
<gene>
    <name evidence="10" type="primary">LOC109474717</name>
</gene>
<dbReference type="Gene3D" id="3.30.1120.10">
    <property type="match status" value="1"/>
</dbReference>
<keyword evidence="5" id="KW-0106">Calcium</keyword>
<keyword evidence="7" id="KW-0472">Membrane</keyword>
<dbReference type="CDD" id="cd16029">
    <property type="entry name" value="4-S"/>
    <property type="match status" value="1"/>
</dbReference>
<evidence type="ECO:0000256" key="3">
    <source>
        <dbReference type="ARBA" id="ARBA00022723"/>
    </source>
</evidence>
<evidence type="ECO:0000256" key="5">
    <source>
        <dbReference type="ARBA" id="ARBA00022837"/>
    </source>
</evidence>
<organism evidence="9 10">
    <name type="scientific">Branchiostoma belcheri</name>
    <name type="common">Amphioxus</name>
    <dbReference type="NCBI Taxonomy" id="7741"/>
    <lineage>
        <taxon>Eukaryota</taxon>
        <taxon>Metazoa</taxon>
        <taxon>Chordata</taxon>
        <taxon>Cephalochordata</taxon>
        <taxon>Leptocardii</taxon>
        <taxon>Amphioxiformes</taxon>
        <taxon>Branchiostomatidae</taxon>
        <taxon>Branchiostoma</taxon>
    </lineage>
</organism>
<dbReference type="PROSITE" id="PS00523">
    <property type="entry name" value="SULFATASE_1"/>
    <property type="match status" value="1"/>
</dbReference>
<keyword evidence="9" id="KW-1185">Reference proteome</keyword>
<dbReference type="SUPFAM" id="SSF53649">
    <property type="entry name" value="Alkaline phosphatase-like"/>
    <property type="match status" value="1"/>
</dbReference>
<dbReference type="PROSITE" id="PS00149">
    <property type="entry name" value="SULFATASE_2"/>
    <property type="match status" value="1"/>
</dbReference>
<protein>
    <submittedName>
        <fullName evidence="10">Arylsulfatase B-like isoform X1</fullName>
    </submittedName>
</protein>
<keyword evidence="6" id="KW-0325">Glycoprotein</keyword>
<name>A0A6P4Z281_BRABE</name>
<dbReference type="GeneID" id="109474717"/>
<dbReference type="GO" id="GO:0008484">
    <property type="term" value="F:sulfuric ester hydrolase activity"/>
    <property type="evidence" value="ECO:0007669"/>
    <property type="project" value="InterPro"/>
</dbReference>
<evidence type="ECO:0000256" key="7">
    <source>
        <dbReference type="SAM" id="Phobius"/>
    </source>
</evidence>
<evidence type="ECO:0000259" key="8">
    <source>
        <dbReference type="Pfam" id="PF00884"/>
    </source>
</evidence>
<dbReference type="GO" id="GO:0046872">
    <property type="term" value="F:metal ion binding"/>
    <property type="evidence" value="ECO:0007669"/>
    <property type="project" value="UniProtKB-KW"/>
</dbReference>
<dbReference type="InterPro" id="IPR000917">
    <property type="entry name" value="Sulfatase_N"/>
</dbReference>
<feature type="transmembrane region" description="Helical" evidence="7">
    <location>
        <begin position="12"/>
        <end position="30"/>
    </location>
</feature>
<dbReference type="InterPro" id="IPR017850">
    <property type="entry name" value="Alkaline_phosphatase_core_sf"/>
</dbReference>
<keyword evidence="4" id="KW-0378">Hydrolase</keyword>